<accession>A0A328FBR1</accession>
<evidence type="ECO:0000313" key="4">
    <source>
        <dbReference type="Proteomes" id="UP000293902"/>
    </source>
</evidence>
<evidence type="ECO:0000313" key="3">
    <source>
        <dbReference type="Proteomes" id="UP000248798"/>
    </source>
</evidence>
<dbReference type="Proteomes" id="UP000248798">
    <property type="component" value="Unassembled WGS sequence"/>
</dbReference>
<reference evidence="2 3" key="1">
    <citation type="submission" date="2018-06" db="EMBL/GenBank/DDBJ databases">
        <title>Complete Genome Sequence of Desulfobacter hydrogenophilus (DSM3380).</title>
        <authorList>
            <person name="Marietou A."/>
            <person name="Schreiber L."/>
            <person name="Marshall I."/>
            <person name="Jorgensen B."/>
        </authorList>
    </citation>
    <scope>NUCLEOTIDE SEQUENCE [LARGE SCALE GENOMIC DNA]</scope>
    <source>
        <strain evidence="2 3">DSM 3380</strain>
    </source>
</reference>
<evidence type="ECO:0000313" key="2">
    <source>
        <dbReference type="EMBL" id="RAM00553.1"/>
    </source>
</evidence>
<keyword evidence="4" id="KW-1185">Reference proteome</keyword>
<gene>
    <name evidence="2" type="ORF">DO021_18425</name>
    <name evidence="1" type="ORF">EYB58_01845</name>
</gene>
<dbReference type="EMBL" id="QLNI01000044">
    <property type="protein sequence ID" value="RAM00553.1"/>
    <property type="molecule type" value="Genomic_DNA"/>
</dbReference>
<sequence length="78" mass="8459">MPFGQKISDFEGAYSDVSGEADAGGNTVLRLFFRCVNPVDRFAGQDVLDVVGICNINSHGLDWSINTQAQPTTKHESN</sequence>
<protein>
    <submittedName>
        <fullName evidence="2">Uncharacterized protein</fullName>
    </submittedName>
</protein>
<dbReference type="EMBL" id="CP036313">
    <property type="protein sequence ID" value="QBH11776.1"/>
    <property type="molecule type" value="Genomic_DNA"/>
</dbReference>
<reference evidence="1 4" key="2">
    <citation type="submission" date="2019-02" db="EMBL/GenBank/DDBJ databases">
        <title>Complete genome sequence of Desulfobacter hydrogenophilus AcRS1.</title>
        <authorList>
            <person name="Marietou A."/>
            <person name="Lund M.B."/>
            <person name="Marshall I.P.G."/>
            <person name="Schreiber L."/>
            <person name="Jorgensen B."/>
        </authorList>
    </citation>
    <scope>NUCLEOTIDE SEQUENCE [LARGE SCALE GENOMIC DNA]</scope>
    <source>
        <strain evidence="1 4">AcRS1</strain>
    </source>
</reference>
<name>A0A328FBR1_9BACT</name>
<organism evidence="2 3">
    <name type="scientific">Desulfobacter hydrogenophilus</name>
    <dbReference type="NCBI Taxonomy" id="2291"/>
    <lineage>
        <taxon>Bacteria</taxon>
        <taxon>Pseudomonadati</taxon>
        <taxon>Thermodesulfobacteriota</taxon>
        <taxon>Desulfobacteria</taxon>
        <taxon>Desulfobacterales</taxon>
        <taxon>Desulfobacteraceae</taxon>
        <taxon>Desulfobacter</taxon>
    </lineage>
</organism>
<dbReference type="Proteomes" id="UP000293902">
    <property type="component" value="Chromosome"/>
</dbReference>
<evidence type="ECO:0000313" key="1">
    <source>
        <dbReference type="EMBL" id="QBH11776.1"/>
    </source>
</evidence>
<dbReference type="AlphaFoldDB" id="A0A328FBR1"/>
<proteinExistence type="predicted"/>
<dbReference type="RefSeq" id="WP_111959390.1">
    <property type="nucleotide sequence ID" value="NZ_CP036313.1"/>
</dbReference>